<gene>
    <name evidence="4" type="ORF">IAB51_12690</name>
</gene>
<dbReference type="Gene3D" id="3.40.630.30">
    <property type="match status" value="1"/>
</dbReference>
<dbReference type="SUPFAM" id="SSF55729">
    <property type="entry name" value="Acyl-CoA N-acyltransferases (Nat)"/>
    <property type="match status" value="1"/>
</dbReference>
<dbReference type="PANTHER" id="PTHR43420">
    <property type="entry name" value="ACETYLTRANSFERASE"/>
    <property type="match status" value="1"/>
</dbReference>
<proteinExistence type="predicted"/>
<dbReference type="CDD" id="cd04301">
    <property type="entry name" value="NAT_SF"/>
    <property type="match status" value="1"/>
</dbReference>
<evidence type="ECO:0000313" key="5">
    <source>
        <dbReference type="Proteomes" id="UP000824002"/>
    </source>
</evidence>
<keyword evidence="2" id="KW-0012">Acyltransferase</keyword>
<name>A0A9D1K0G8_9FIRM</name>
<dbReference type="InterPro" id="IPR050680">
    <property type="entry name" value="YpeA/RimI_acetyltransf"/>
</dbReference>
<dbReference type="PANTHER" id="PTHR43420:SF12">
    <property type="entry name" value="N-ACETYLTRANSFERASE DOMAIN-CONTAINING PROTEIN"/>
    <property type="match status" value="1"/>
</dbReference>
<dbReference type="PRINTS" id="PR01754">
    <property type="entry name" value="SACTRNSFRASE"/>
</dbReference>
<accession>A0A9D1K0G8</accession>
<dbReference type="PROSITE" id="PS51186">
    <property type="entry name" value="GNAT"/>
    <property type="match status" value="1"/>
</dbReference>
<dbReference type="InterPro" id="IPR016181">
    <property type="entry name" value="Acyl_CoA_acyltransferase"/>
</dbReference>
<reference evidence="4" key="1">
    <citation type="submission" date="2020-10" db="EMBL/GenBank/DDBJ databases">
        <authorList>
            <person name="Gilroy R."/>
        </authorList>
    </citation>
    <scope>NUCLEOTIDE SEQUENCE</scope>
    <source>
        <strain evidence="4">CHK199-13235</strain>
    </source>
</reference>
<dbReference type="Pfam" id="PF00583">
    <property type="entry name" value="Acetyltransf_1"/>
    <property type="match status" value="1"/>
</dbReference>
<dbReference type="GO" id="GO:0016747">
    <property type="term" value="F:acyltransferase activity, transferring groups other than amino-acyl groups"/>
    <property type="evidence" value="ECO:0007669"/>
    <property type="project" value="InterPro"/>
</dbReference>
<keyword evidence="1" id="KW-0808">Transferase</keyword>
<feature type="domain" description="N-acetyltransferase" evidence="3">
    <location>
        <begin position="18"/>
        <end position="173"/>
    </location>
</feature>
<organism evidence="4 5">
    <name type="scientific">Candidatus Merdivicinus excrementipullorum</name>
    <dbReference type="NCBI Taxonomy" id="2840867"/>
    <lineage>
        <taxon>Bacteria</taxon>
        <taxon>Bacillati</taxon>
        <taxon>Bacillota</taxon>
        <taxon>Clostridia</taxon>
        <taxon>Eubacteriales</taxon>
        <taxon>Oscillospiraceae</taxon>
        <taxon>Oscillospiraceae incertae sedis</taxon>
        <taxon>Candidatus Merdivicinus</taxon>
    </lineage>
</organism>
<protein>
    <submittedName>
        <fullName evidence="4">GNAT family N-acetyltransferase</fullName>
    </submittedName>
</protein>
<evidence type="ECO:0000256" key="2">
    <source>
        <dbReference type="ARBA" id="ARBA00023315"/>
    </source>
</evidence>
<dbReference type="InterPro" id="IPR008125">
    <property type="entry name" value="Streptothricin_AcTrfase"/>
</dbReference>
<evidence type="ECO:0000259" key="3">
    <source>
        <dbReference type="PROSITE" id="PS51186"/>
    </source>
</evidence>
<comment type="caution">
    <text evidence="4">The sequence shown here is derived from an EMBL/GenBank/DDBJ whole genome shotgun (WGS) entry which is preliminary data.</text>
</comment>
<dbReference type="AlphaFoldDB" id="A0A9D1K0G8"/>
<sequence>MHFQIIRLPREREAEREACFGPFQVTERARLRYISGKWSWKPVQEPSPWTKHYPIDADSEEKERVVFLCWDGSAPAGQITLYMWWNRFAYIDRLDVAPAYRRKGVATMLLQKAREWAKDQGARGIFLETQDINVPAMRLYEKNGFFLSGIDTMLYYNSPHRGETAVFYYLLFDSGI</sequence>
<dbReference type="EMBL" id="DVJP01000082">
    <property type="protein sequence ID" value="HIS77634.1"/>
    <property type="molecule type" value="Genomic_DNA"/>
</dbReference>
<dbReference type="InterPro" id="IPR000182">
    <property type="entry name" value="GNAT_dom"/>
</dbReference>
<reference evidence="4" key="2">
    <citation type="journal article" date="2021" name="PeerJ">
        <title>Extensive microbial diversity within the chicken gut microbiome revealed by metagenomics and culture.</title>
        <authorList>
            <person name="Gilroy R."/>
            <person name="Ravi A."/>
            <person name="Getino M."/>
            <person name="Pursley I."/>
            <person name="Horton D.L."/>
            <person name="Alikhan N.F."/>
            <person name="Baker D."/>
            <person name="Gharbi K."/>
            <person name="Hall N."/>
            <person name="Watson M."/>
            <person name="Adriaenssens E.M."/>
            <person name="Foster-Nyarko E."/>
            <person name="Jarju S."/>
            <person name="Secka A."/>
            <person name="Antonio M."/>
            <person name="Oren A."/>
            <person name="Chaudhuri R.R."/>
            <person name="La Ragione R."/>
            <person name="Hildebrand F."/>
            <person name="Pallen M.J."/>
        </authorList>
    </citation>
    <scope>NUCLEOTIDE SEQUENCE</scope>
    <source>
        <strain evidence="4">CHK199-13235</strain>
    </source>
</reference>
<evidence type="ECO:0000313" key="4">
    <source>
        <dbReference type="EMBL" id="HIS77634.1"/>
    </source>
</evidence>
<evidence type="ECO:0000256" key="1">
    <source>
        <dbReference type="ARBA" id="ARBA00022679"/>
    </source>
</evidence>
<dbReference type="Proteomes" id="UP000824002">
    <property type="component" value="Unassembled WGS sequence"/>
</dbReference>